<evidence type="ECO:0000313" key="3">
    <source>
        <dbReference type="Proteomes" id="UP001172155"/>
    </source>
</evidence>
<dbReference type="EMBL" id="JAUKUD010000005">
    <property type="protein sequence ID" value="KAK0743286.1"/>
    <property type="molecule type" value="Genomic_DNA"/>
</dbReference>
<dbReference type="AlphaFoldDB" id="A0AA40EPT6"/>
<organism evidence="2 3">
    <name type="scientific">Schizothecium vesticola</name>
    <dbReference type="NCBI Taxonomy" id="314040"/>
    <lineage>
        <taxon>Eukaryota</taxon>
        <taxon>Fungi</taxon>
        <taxon>Dikarya</taxon>
        <taxon>Ascomycota</taxon>
        <taxon>Pezizomycotina</taxon>
        <taxon>Sordariomycetes</taxon>
        <taxon>Sordariomycetidae</taxon>
        <taxon>Sordariales</taxon>
        <taxon>Schizotheciaceae</taxon>
        <taxon>Schizothecium</taxon>
    </lineage>
</organism>
<feature type="region of interest" description="Disordered" evidence="1">
    <location>
        <begin position="150"/>
        <end position="184"/>
    </location>
</feature>
<dbReference type="Proteomes" id="UP001172155">
    <property type="component" value="Unassembled WGS sequence"/>
</dbReference>
<sequence length="243" mass="26966">MVSLETPPSLESPTSCISDYGASIHQLFVRWRVQSRCRLRWRHPRLGTSTPSIKRIPQRLQFPRTQCCVNKPKETRLRKPDPRVPTCGMPERGSCMPVVSRRAVAADERGWLFRPPDDTKFPTWSHSSRSATAAVHRPRRVEKGFAENLVPTAAHDGEGSVPSTGNLEGTRSPNPDRSTTTSVLSDGRMYGVRRWVSGSTATLAVRHRLGRGGGGMQMHFVTNGTMVIRRGARCGCSGLRCSF</sequence>
<feature type="compositionally biased region" description="Polar residues" evidence="1">
    <location>
        <begin position="161"/>
        <end position="184"/>
    </location>
</feature>
<evidence type="ECO:0000313" key="2">
    <source>
        <dbReference type="EMBL" id="KAK0743286.1"/>
    </source>
</evidence>
<evidence type="ECO:0000256" key="1">
    <source>
        <dbReference type="SAM" id="MobiDB-lite"/>
    </source>
</evidence>
<gene>
    <name evidence="2" type="ORF">B0T18DRAFT_180403</name>
</gene>
<name>A0AA40EPT6_9PEZI</name>
<comment type="caution">
    <text evidence="2">The sequence shown here is derived from an EMBL/GenBank/DDBJ whole genome shotgun (WGS) entry which is preliminary data.</text>
</comment>
<protein>
    <submittedName>
        <fullName evidence="2">Uncharacterized protein</fullName>
    </submittedName>
</protein>
<keyword evidence="3" id="KW-1185">Reference proteome</keyword>
<reference evidence="2" key="1">
    <citation type="submission" date="2023-06" db="EMBL/GenBank/DDBJ databases">
        <title>Genome-scale phylogeny and comparative genomics of the fungal order Sordariales.</title>
        <authorList>
            <consortium name="Lawrence Berkeley National Laboratory"/>
            <person name="Hensen N."/>
            <person name="Bonometti L."/>
            <person name="Westerberg I."/>
            <person name="Brannstrom I.O."/>
            <person name="Guillou S."/>
            <person name="Cros-Aarteil S."/>
            <person name="Calhoun S."/>
            <person name="Haridas S."/>
            <person name="Kuo A."/>
            <person name="Mondo S."/>
            <person name="Pangilinan J."/>
            <person name="Riley R."/>
            <person name="LaButti K."/>
            <person name="Andreopoulos B."/>
            <person name="Lipzen A."/>
            <person name="Chen C."/>
            <person name="Yanf M."/>
            <person name="Daum C."/>
            <person name="Ng V."/>
            <person name="Clum A."/>
            <person name="Steindorff A."/>
            <person name="Ohm R."/>
            <person name="Martin F."/>
            <person name="Silar P."/>
            <person name="Natvig D."/>
            <person name="Lalanne C."/>
            <person name="Gautier V."/>
            <person name="Ament-velasquez S.L."/>
            <person name="Kruys A."/>
            <person name="Hutchinson M.I."/>
            <person name="Powell A.J."/>
            <person name="Barry K."/>
            <person name="Miller A.N."/>
            <person name="Grigoriev I.V."/>
            <person name="Debuchy R."/>
            <person name="Gladieux P."/>
            <person name="Thoren M.H."/>
            <person name="Johannesson H."/>
        </authorList>
    </citation>
    <scope>NUCLEOTIDE SEQUENCE</scope>
    <source>
        <strain evidence="2">SMH3187-1</strain>
    </source>
</reference>
<proteinExistence type="predicted"/>
<accession>A0AA40EPT6</accession>